<dbReference type="Proteomes" id="UP000316298">
    <property type="component" value="Unassembled WGS sequence"/>
</dbReference>
<dbReference type="OrthoDB" id="5244723at2"/>
<dbReference type="EMBL" id="VFMM01000001">
    <property type="protein sequence ID" value="TQJ16850.1"/>
    <property type="molecule type" value="Genomic_DNA"/>
</dbReference>
<keyword evidence="2" id="KW-0472">Membrane</keyword>
<feature type="transmembrane region" description="Helical" evidence="2">
    <location>
        <begin position="129"/>
        <end position="149"/>
    </location>
</feature>
<evidence type="ECO:0000256" key="2">
    <source>
        <dbReference type="SAM" id="Phobius"/>
    </source>
</evidence>
<protein>
    <submittedName>
        <fullName evidence="3">Uncharacterized protein</fullName>
    </submittedName>
</protein>
<keyword evidence="2" id="KW-0812">Transmembrane</keyword>
<evidence type="ECO:0000256" key="1">
    <source>
        <dbReference type="SAM" id="MobiDB-lite"/>
    </source>
</evidence>
<name>A0A542ENC3_9ACTN</name>
<evidence type="ECO:0000313" key="4">
    <source>
        <dbReference type="Proteomes" id="UP000316298"/>
    </source>
</evidence>
<feature type="transmembrane region" description="Helical" evidence="2">
    <location>
        <begin position="46"/>
        <end position="67"/>
    </location>
</feature>
<sequence length="200" mass="20410">MTQQHEEDTRVERLGPSEMYADESPATSTRDEVVPSHRRSTSGATFYGWLVAIGMIALLTGIIGAIATAVDYALTINWNAAKGSASTAGTVGIVSVVVLLLVLAIAYYSGGSVAARLARAHGGLHGFGVWLLGIVVTAIVAGLAALAGSEYDVLNRVDLPSLPIADNTLTTGGLVAVAAAVVITLIAAVAGGLSGQRRID</sequence>
<accession>A0A542ENC3</accession>
<feature type="compositionally biased region" description="Basic and acidic residues" evidence="1">
    <location>
        <begin position="1"/>
        <end position="15"/>
    </location>
</feature>
<organism evidence="3 4">
    <name type="scientific">Kribbella jejuensis</name>
    <dbReference type="NCBI Taxonomy" id="236068"/>
    <lineage>
        <taxon>Bacteria</taxon>
        <taxon>Bacillati</taxon>
        <taxon>Actinomycetota</taxon>
        <taxon>Actinomycetes</taxon>
        <taxon>Propionibacteriales</taxon>
        <taxon>Kribbellaceae</taxon>
        <taxon>Kribbella</taxon>
    </lineage>
</organism>
<gene>
    <name evidence="3" type="ORF">FB475_0956</name>
</gene>
<dbReference type="RefSeq" id="WP_141852879.1">
    <property type="nucleotide sequence ID" value="NZ_BAAAKA010000034.1"/>
</dbReference>
<dbReference type="AlphaFoldDB" id="A0A542ENC3"/>
<keyword evidence="4" id="KW-1185">Reference proteome</keyword>
<evidence type="ECO:0000313" key="3">
    <source>
        <dbReference type="EMBL" id="TQJ16850.1"/>
    </source>
</evidence>
<feature type="region of interest" description="Disordered" evidence="1">
    <location>
        <begin position="1"/>
        <end position="36"/>
    </location>
</feature>
<proteinExistence type="predicted"/>
<keyword evidence="2" id="KW-1133">Transmembrane helix</keyword>
<feature type="transmembrane region" description="Helical" evidence="2">
    <location>
        <begin position="87"/>
        <end position="108"/>
    </location>
</feature>
<comment type="caution">
    <text evidence="3">The sequence shown here is derived from an EMBL/GenBank/DDBJ whole genome shotgun (WGS) entry which is preliminary data.</text>
</comment>
<feature type="transmembrane region" description="Helical" evidence="2">
    <location>
        <begin position="169"/>
        <end position="193"/>
    </location>
</feature>
<reference evidence="3 4" key="1">
    <citation type="submission" date="2019-06" db="EMBL/GenBank/DDBJ databases">
        <title>Sequencing the genomes of 1000 actinobacteria strains.</title>
        <authorList>
            <person name="Klenk H.-P."/>
        </authorList>
    </citation>
    <scope>NUCLEOTIDE SEQUENCE [LARGE SCALE GENOMIC DNA]</scope>
    <source>
        <strain evidence="3 4">DSM 17305</strain>
    </source>
</reference>